<dbReference type="EnsemblPlants" id="Solyc02g072535.1.1">
    <property type="protein sequence ID" value="Solyc02g072535.1.1"/>
    <property type="gene ID" value="Solyc02g072535.1"/>
</dbReference>
<proteinExistence type="predicted"/>
<protein>
    <submittedName>
        <fullName evidence="1">Uncharacterized protein</fullName>
    </submittedName>
</protein>
<accession>A0A3Q7F3H2</accession>
<reference evidence="1" key="2">
    <citation type="submission" date="2019-01" db="UniProtKB">
        <authorList>
            <consortium name="EnsemblPlants"/>
        </authorList>
    </citation>
    <scope>IDENTIFICATION</scope>
    <source>
        <strain evidence="1">cv. Heinz 1706</strain>
    </source>
</reference>
<dbReference type="InParanoid" id="A0A3Q7F3H2"/>
<dbReference type="Gramene" id="Solyc02g072535.1.1">
    <property type="protein sequence ID" value="Solyc02g072535.1.1"/>
    <property type="gene ID" value="Solyc02g072535.1"/>
</dbReference>
<keyword evidence="2" id="KW-1185">Reference proteome</keyword>
<organism evidence="1">
    <name type="scientific">Solanum lycopersicum</name>
    <name type="common">Tomato</name>
    <name type="synonym">Lycopersicon esculentum</name>
    <dbReference type="NCBI Taxonomy" id="4081"/>
    <lineage>
        <taxon>Eukaryota</taxon>
        <taxon>Viridiplantae</taxon>
        <taxon>Streptophyta</taxon>
        <taxon>Embryophyta</taxon>
        <taxon>Tracheophyta</taxon>
        <taxon>Spermatophyta</taxon>
        <taxon>Magnoliopsida</taxon>
        <taxon>eudicotyledons</taxon>
        <taxon>Gunneridae</taxon>
        <taxon>Pentapetalae</taxon>
        <taxon>asterids</taxon>
        <taxon>lamiids</taxon>
        <taxon>Solanales</taxon>
        <taxon>Solanaceae</taxon>
        <taxon>Solanoideae</taxon>
        <taxon>Solaneae</taxon>
        <taxon>Solanum</taxon>
        <taxon>Solanum subgen. Lycopersicon</taxon>
    </lineage>
</organism>
<sequence>MQDANEMSFFGIEYSMRKLVVTPGSFSNGLCRRGHVAAGLGSVSRFGSRCCLLLWASGEDTAGMLYCW</sequence>
<dbReference type="AlphaFoldDB" id="A0A3Q7F3H2"/>
<reference evidence="1" key="1">
    <citation type="journal article" date="2012" name="Nature">
        <title>The tomato genome sequence provides insights into fleshy fruit evolution.</title>
        <authorList>
            <consortium name="Tomato Genome Consortium"/>
        </authorList>
    </citation>
    <scope>NUCLEOTIDE SEQUENCE [LARGE SCALE GENOMIC DNA]</scope>
    <source>
        <strain evidence="1">cv. Heinz 1706</strain>
    </source>
</reference>
<name>A0A3Q7F3H2_SOLLC</name>
<evidence type="ECO:0000313" key="1">
    <source>
        <dbReference type="EnsemblPlants" id="Solyc02g072535.1.1"/>
    </source>
</evidence>
<dbReference type="Proteomes" id="UP000004994">
    <property type="component" value="Chromosome 2"/>
</dbReference>
<evidence type="ECO:0000313" key="2">
    <source>
        <dbReference type="Proteomes" id="UP000004994"/>
    </source>
</evidence>